<evidence type="ECO:0000256" key="5">
    <source>
        <dbReference type="SAM" id="Phobius"/>
    </source>
</evidence>
<reference evidence="6" key="2">
    <citation type="submission" date="2023-06" db="EMBL/GenBank/DDBJ databases">
        <authorList>
            <consortium name="Lawrence Berkeley National Laboratory"/>
            <person name="Haridas S."/>
            <person name="Hensen N."/>
            <person name="Bonometti L."/>
            <person name="Westerberg I."/>
            <person name="Brannstrom I.O."/>
            <person name="Guillou S."/>
            <person name="Cros-Aarteil S."/>
            <person name="Calhoun S."/>
            <person name="Kuo A."/>
            <person name="Mondo S."/>
            <person name="Pangilinan J."/>
            <person name="Riley R."/>
            <person name="Labutti K."/>
            <person name="Andreopoulos B."/>
            <person name="Lipzen A."/>
            <person name="Chen C."/>
            <person name="Yanf M."/>
            <person name="Daum C."/>
            <person name="Ng V."/>
            <person name="Clum A."/>
            <person name="Steindorff A."/>
            <person name="Ohm R."/>
            <person name="Martin F."/>
            <person name="Silar P."/>
            <person name="Natvig D."/>
            <person name="Lalanne C."/>
            <person name="Gautier V."/>
            <person name="Ament-Velasquez S.L."/>
            <person name="Kruys A."/>
            <person name="Hutchinson M.I."/>
            <person name="Powell A.J."/>
            <person name="Barry K."/>
            <person name="Miller A.N."/>
            <person name="Grigoriev I.V."/>
            <person name="Debuchy R."/>
            <person name="Gladieux P."/>
            <person name="Thoren M.H."/>
            <person name="Johannesson H."/>
        </authorList>
    </citation>
    <scope>NUCLEOTIDE SEQUENCE</scope>
    <source>
        <strain evidence="6">CBS 958.72</strain>
    </source>
</reference>
<keyword evidence="2 5" id="KW-0812">Transmembrane</keyword>
<evidence type="ECO:0000256" key="2">
    <source>
        <dbReference type="ARBA" id="ARBA00022692"/>
    </source>
</evidence>
<dbReference type="GO" id="GO:0005351">
    <property type="term" value="F:carbohydrate:proton symporter activity"/>
    <property type="evidence" value="ECO:0007669"/>
    <property type="project" value="TreeGrafter"/>
</dbReference>
<feature type="transmembrane region" description="Helical" evidence="5">
    <location>
        <begin position="14"/>
        <end position="36"/>
    </location>
</feature>
<comment type="subcellular location">
    <subcellularLocation>
        <location evidence="1">Membrane</location>
        <topology evidence="1">Multi-pass membrane protein</topology>
    </subcellularLocation>
</comment>
<dbReference type="PANTHER" id="PTHR48022:SF10">
    <property type="entry name" value="MAJOR FACILITATOR SUPERFAMILY (MFS) PROFILE DOMAIN-CONTAINING PROTEIN"/>
    <property type="match status" value="1"/>
</dbReference>
<keyword evidence="4 5" id="KW-0472">Membrane</keyword>
<evidence type="ECO:0000256" key="3">
    <source>
        <dbReference type="ARBA" id="ARBA00022989"/>
    </source>
</evidence>
<evidence type="ECO:0000313" key="7">
    <source>
        <dbReference type="Proteomes" id="UP001287356"/>
    </source>
</evidence>
<feature type="transmembrane region" description="Helical" evidence="5">
    <location>
        <begin position="43"/>
        <end position="65"/>
    </location>
</feature>
<evidence type="ECO:0000256" key="1">
    <source>
        <dbReference type="ARBA" id="ARBA00004141"/>
    </source>
</evidence>
<sequence length="220" mass="24100">MLTTRAQSKVGDPFTWSIISNCVGLAGLILTFFFVTRVGRRRIIIAGCAICTLSMLAMGALYGGSLSDHNVGIGLVTVTSIYLFGINFGLEPMPAQNLRANTMGLAAAASFAFAWLCSFATPYYINATEMNWGPKYGYLWFGGGIIVTAFVYFMLPEVRGRTLEEIDEMFRNKVLLRGFETYVCVEIEEARERGAMNALAFSAKLAGDDEKACESQVEKA</sequence>
<keyword evidence="7" id="KW-1185">Reference proteome</keyword>
<dbReference type="InterPro" id="IPR036259">
    <property type="entry name" value="MFS_trans_sf"/>
</dbReference>
<keyword evidence="3 5" id="KW-1133">Transmembrane helix</keyword>
<evidence type="ECO:0000313" key="6">
    <source>
        <dbReference type="EMBL" id="KAK3380620.1"/>
    </source>
</evidence>
<gene>
    <name evidence="6" type="ORF">B0T24DRAFT_676295</name>
</gene>
<dbReference type="InterPro" id="IPR050360">
    <property type="entry name" value="MFS_Sugar_Transporters"/>
</dbReference>
<dbReference type="EMBL" id="JAULSN010000002">
    <property type="protein sequence ID" value="KAK3380620.1"/>
    <property type="molecule type" value="Genomic_DNA"/>
</dbReference>
<dbReference type="InterPro" id="IPR005828">
    <property type="entry name" value="MFS_sugar_transport-like"/>
</dbReference>
<dbReference type="SUPFAM" id="SSF103473">
    <property type="entry name" value="MFS general substrate transporter"/>
    <property type="match status" value="1"/>
</dbReference>
<accession>A0AAE0TV47</accession>
<protein>
    <recommendedName>
        <fullName evidence="8">Major facilitator superfamily (MFS) profile domain-containing protein</fullName>
    </recommendedName>
</protein>
<dbReference type="GO" id="GO:0016020">
    <property type="term" value="C:membrane"/>
    <property type="evidence" value="ECO:0007669"/>
    <property type="project" value="UniProtKB-SubCell"/>
</dbReference>
<proteinExistence type="predicted"/>
<comment type="caution">
    <text evidence="6">The sequence shown here is derived from an EMBL/GenBank/DDBJ whole genome shotgun (WGS) entry which is preliminary data.</text>
</comment>
<organism evidence="6 7">
    <name type="scientific">Lasiosphaeria ovina</name>
    <dbReference type="NCBI Taxonomy" id="92902"/>
    <lineage>
        <taxon>Eukaryota</taxon>
        <taxon>Fungi</taxon>
        <taxon>Dikarya</taxon>
        <taxon>Ascomycota</taxon>
        <taxon>Pezizomycotina</taxon>
        <taxon>Sordariomycetes</taxon>
        <taxon>Sordariomycetidae</taxon>
        <taxon>Sordariales</taxon>
        <taxon>Lasiosphaeriaceae</taxon>
        <taxon>Lasiosphaeria</taxon>
    </lineage>
</organism>
<feature type="transmembrane region" description="Helical" evidence="5">
    <location>
        <begin position="102"/>
        <end position="125"/>
    </location>
</feature>
<dbReference type="Pfam" id="PF00083">
    <property type="entry name" value="Sugar_tr"/>
    <property type="match status" value="1"/>
</dbReference>
<dbReference type="Proteomes" id="UP001287356">
    <property type="component" value="Unassembled WGS sequence"/>
</dbReference>
<feature type="transmembrane region" description="Helical" evidence="5">
    <location>
        <begin position="71"/>
        <end position="90"/>
    </location>
</feature>
<evidence type="ECO:0000256" key="4">
    <source>
        <dbReference type="ARBA" id="ARBA00023136"/>
    </source>
</evidence>
<dbReference type="PANTHER" id="PTHR48022">
    <property type="entry name" value="PLASTIDIC GLUCOSE TRANSPORTER 4"/>
    <property type="match status" value="1"/>
</dbReference>
<reference evidence="6" key="1">
    <citation type="journal article" date="2023" name="Mol. Phylogenet. Evol.">
        <title>Genome-scale phylogeny and comparative genomics of the fungal order Sordariales.</title>
        <authorList>
            <person name="Hensen N."/>
            <person name="Bonometti L."/>
            <person name="Westerberg I."/>
            <person name="Brannstrom I.O."/>
            <person name="Guillou S."/>
            <person name="Cros-Aarteil S."/>
            <person name="Calhoun S."/>
            <person name="Haridas S."/>
            <person name="Kuo A."/>
            <person name="Mondo S."/>
            <person name="Pangilinan J."/>
            <person name="Riley R."/>
            <person name="LaButti K."/>
            <person name="Andreopoulos B."/>
            <person name="Lipzen A."/>
            <person name="Chen C."/>
            <person name="Yan M."/>
            <person name="Daum C."/>
            <person name="Ng V."/>
            <person name="Clum A."/>
            <person name="Steindorff A."/>
            <person name="Ohm R.A."/>
            <person name="Martin F."/>
            <person name="Silar P."/>
            <person name="Natvig D.O."/>
            <person name="Lalanne C."/>
            <person name="Gautier V."/>
            <person name="Ament-Velasquez S.L."/>
            <person name="Kruys A."/>
            <person name="Hutchinson M.I."/>
            <person name="Powell A.J."/>
            <person name="Barry K."/>
            <person name="Miller A.N."/>
            <person name="Grigoriev I.V."/>
            <person name="Debuchy R."/>
            <person name="Gladieux P."/>
            <person name="Hiltunen Thoren M."/>
            <person name="Johannesson H."/>
        </authorList>
    </citation>
    <scope>NUCLEOTIDE SEQUENCE</scope>
    <source>
        <strain evidence="6">CBS 958.72</strain>
    </source>
</reference>
<dbReference type="AlphaFoldDB" id="A0AAE0TV47"/>
<dbReference type="Gene3D" id="1.20.1250.20">
    <property type="entry name" value="MFS general substrate transporter like domains"/>
    <property type="match status" value="1"/>
</dbReference>
<feature type="transmembrane region" description="Helical" evidence="5">
    <location>
        <begin position="137"/>
        <end position="155"/>
    </location>
</feature>
<evidence type="ECO:0008006" key="8">
    <source>
        <dbReference type="Google" id="ProtNLM"/>
    </source>
</evidence>
<name>A0AAE0TV47_9PEZI</name>